<name>A0ABN8XU39_RANTA</name>
<evidence type="ECO:0000313" key="3">
    <source>
        <dbReference type="Proteomes" id="UP001176941"/>
    </source>
</evidence>
<proteinExistence type="predicted"/>
<feature type="compositionally biased region" description="Low complexity" evidence="1">
    <location>
        <begin position="25"/>
        <end position="36"/>
    </location>
</feature>
<feature type="compositionally biased region" description="Basic and acidic residues" evidence="1">
    <location>
        <begin position="300"/>
        <end position="309"/>
    </location>
</feature>
<feature type="compositionally biased region" description="Low complexity" evidence="1">
    <location>
        <begin position="259"/>
        <end position="272"/>
    </location>
</feature>
<organism evidence="2 3">
    <name type="scientific">Rangifer tarandus platyrhynchus</name>
    <name type="common">Svalbard reindeer</name>
    <dbReference type="NCBI Taxonomy" id="3082113"/>
    <lineage>
        <taxon>Eukaryota</taxon>
        <taxon>Metazoa</taxon>
        <taxon>Chordata</taxon>
        <taxon>Craniata</taxon>
        <taxon>Vertebrata</taxon>
        <taxon>Euteleostomi</taxon>
        <taxon>Mammalia</taxon>
        <taxon>Eutheria</taxon>
        <taxon>Laurasiatheria</taxon>
        <taxon>Artiodactyla</taxon>
        <taxon>Ruminantia</taxon>
        <taxon>Pecora</taxon>
        <taxon>Cervidae</taxon>
        <taxon>Odocoileinae</taxon>
        <taxon>Rangifer</taxon>
    </lineage>
</organism>
<feature type="compositionally biased region" description="Basic and acidic residues" evidence="1">
    <location>
        <begin position="12"/>
        <end position="24"/>
    </location>
</feature>
<sequence>MMVWAPGGPQHPHGDAGNKNKVAEELSGVGESSELTGEADKSPQTKPGLRGDLGTGVGPRAAVIPWSAPTGALAGKPARVPGRVRVLGTAKATCPGWLLEAHALLSPLLGRLRLPRCSPAGQSVRPGAGGEWSSGSYFYKMRQRAEAERACGSGVHYPGAGREETPRAISKALKGGKAARRAGRSTPDPGRGRPGGAGRGSKKGRDEGGASEGRSRAPSHRCRLAAAAAAATRGLRGQPGGRAGSEARGSPRPACASEARPGSGIGPAAAPPKQRRALGARSPEPAAAESQGSGWSAGARPEEAAESRGRRGRATGASSPRRRSGGGFAGDKAHRERGNARPARARGSRRLSAPSRALRGLRARARAGG</sequence>
<keyword evidence="3" id="KW-1185">Reference proteome</keyword>
<dbReference type="Proteomes" id="UP001176941">
    <property type="component" value="Chromosome 1"/>
</dbReference>
<feature type="compositionally biased region" description="Basic residues" evidence="1">
    <location>
        <begin position="359"/>
        <end position="369"/>
    </location>
</feature>
<feature type="region of interest" description="Disordered" evidence="1">
    <location>
        <begin position="1"/>
        <end position="56"/>
    </location>
</feature>
<accession>A0ABN8XU39</accession>
<protein>
    <submittedName>
        <fullName evidence="2">Uncharacterized protein</fullName>
    </submittedName>
</protein>
<gene>
    <name evidence="2" type="ORF">MRATA1EN1_LOCUS1510</name>
</gene>
<evidence type="ECO:0000313" key="2">
    <source>
        <dbReference type="EMBL" id="CAI9152548.1"/>
    </source>
</evidence>
<feature type="region of interest" description="Disordered" evidence="1">
    <location>
        <begin position="171"/>
        <end position="369"/>
    </location>
</feature>
<dbReference type="EMBL" id="OX459937">
    <property type="protein sequence ID" value="CAI9152548.1"/>
    <property type="molecule type" value="Genomic_DNA"/>
</dbReference>
<reference evidence="2" key="1">
    <citation type="submission" date="2023-04" db="EMBL/GenBank/DDBJ databases">
        <authorList>
            <consortium name="ELIXIR-Norway"/>
        </authorList>
    </citation>
    <scope>NUCLEOTIDE SEQUENCE [LARGE SCALE GENOMIC DNA]</scope>
</reference>
<evidence type="ECO:0000256" key="1">
    <source>
        <dbReference type="SAM" id="MobiDB-lite"/>
    </source>
</evidence>